<comment type="caution">
    <text evidence="2">The sequence shown here is derived from an EMBL/GenBank/DDBJ whole genome shotgun (WGS) entry which is preliminary data.</text>
</comment>
<dbReference type="PANTHER" id="PTHR42686:SF1">
    <property type="entry name" value="GH17980P-RELATED"/>
    <property type="match status" value="1"/>
</dbReference>
<organism evidence="2 3">
    <name type="scientific">Nakamurella flava</name>
    <dbReference type="NCBI Taxonomy" id="2576308"/>
    <lineage>
        <taxon>Bacteria</taxon>
        <taxon>Bacillati</taxon>
        <taxon>Actinomycetota</taxon>
        <taxon>Actinomycetes</taxon>
        <taxon>Nakamurellales</taxon>
        <taxon>Nakamurellaceae</taxon>
        <taxon>Nakamurella</taxon>
    </lineage>
</organism>
<name>A0A4V6CT13_9ACTN</name>
<dbReference type="Proteomes" id="UP000306985">
    <property type="component" value="Unassembled WGS sequence"/>
</dbReference>
<dbReference type="Pfam" id="PF00248">
    <property type="entry name" value="Aldo_ket_red"/>
    <property type="match status" value="1"/>
</dbReference>
<dbReference type="AlphaFoldDB" id="A0A4V6CT13"/>
<proteinExistence type="predicted"/>
<reference evidence="2 3" key="1">
    <citation type="submission" date="2019-05" db="EMBL/GenBank/DDBJ databases">
        <title>Nakamurella sp. N5BH11, whole genome shotgun sequence.</title>
        <authorList>
            <person name="Tuo L."/>
        </authorList>
    </citation>
    <scope>NUCLEOTIDE SEQUENCE [LARGE SCALE GENOMIC DNA]</scope>
    <source>
        <strain evidence="2 3">N5BH11</strain>
    </source>
</reference>
<protein>
    <submittedName>
        <fullName evidence="2">Aldo/keto reductase</fullName>
    </submittedName>
</protein>
<dbReference type="InterPro" id="IPR020471">
    <property type="entry name" value="AKR"/>
</dbReference>
<dbReference type="PANTHER" id="PTHR42686">
    <property type="entry name" value="GH17980P-RELATED"/>
    <property type="match status" value="1"/>
</dbReference>
<gene>
    <name evidence="2" type="ORF">FDO65_16970</name>
</gene>
<evidence type="ECO:0000313" key="2">
    <source>
        <dbReference type="EMBL" id="TKV57825.1"/>
    </source>
</evidence>
<sequence>MTQEIVGGGLPLGSLGLGGAPLGNLFTRIDDSTAQATVDAAWEEGVRFFDTAPHYGLGLSERRLGRALAHRPRDEYVVCSKVGRLLVEQPAAGRRDDEGFDVPATHRRVRDYSRDGVLRSIDATLRRTGLDRLDVVLVHDPDEHWAQAAEQAIPALAELRDQGVVRAIGAGMNQSGMLTRFLTETAADIVLLAGRYTLLDQQALDDVLPAADRLGKSVIAAGVFNSGLLADPDPDATYDYARAPGHLVERARRIAAVCADHGTTLTAAAVAFPLLHPAVVSVVVGARSPEEMHADAQAHRAAVPAAVWTALQARGLLRPDIPVG</sequence>
<evidence type="ECO:0000259" key="1">
    <source>
        <dbReference type="Pfam" id="PF00248"/>
    </source>
</evidence>
<accession>A0A4V6CT13</accession>
<dbReference type="OrthoDB" id="9768851at2"/>
<keyword evidence="3" id="KW-1185">Reference proteome</keyword>
<dbReference type="SUPFAM" id="SSF51430">
    <property type="entry name" value="NAD(P)-linked oxidoreductase"/>
    <property type="match status" value="1"/>
</dbReference>
<dbReference type="CDD" id="cd19152">
    <property type="entry name" value="AKR_AKR15A"/>
    <property type="match status" value="1"/>
</dbReference>
<evidence type="ECO:0000313" key="3">
    <source>
        <dbReference type="Proteomes" id="UP000306985"/>
    </source>
</evidence>
<dbReference type="InterPro" id="IPR023210">
    <property type="entry name" value="NADP_OxRdtase_dom"/>
</dbReference>
<dbReference type="InterPro" id="IPR036812">
    <property type="entry name" value="NAD(P)_OxRdtase_dom_sf"/>
</dbReference>
<feature type="domain" description="NADP-dependent oxidoreductase" evidence="1">
    <location>
        <begin position="15"/>
        <end position="311"/>
    </location>
</feature>
<dbReference type="RefSeq" id="WP_137450909.1">
    <property type="nucleotide sequence ID" value="NZ_SZZH01000004.1"/>
</dbReference>
<dbReference type="Gene3D" id="3.20.20.100">
    <property type="entry name" value="NADP-dependent oxidoreductase domain"/>
    <property type="match status" value="1"/>
</dbReference>
<dbReference type="EMBL" id="SZZH01000004">
    <property type="protein sequence ID" value="TKV57825.1"/>
    <property type="molecule type" value="Genomic_DNA"/>
</dbReference>
<dbReference type="GO" id="GO:0005829">
    <property type="term" value="C:cytosol"/>
    <property type="evidence" value="ECO:0007669"/>
    <property type="project" value="TreeGrafter"/>
</dbReference>
<dbReference type="GO" id="GO:0016491">
    <property type="term" value="F:oxidoreductase activity"/>
    <property type="evidence" value="ECO:0007669"/>
    <property type="project" value="InterPro"/>
</dbReference>